<dbReference type="AlphaFoldDB" id="A0A0M4RBR5"/>
<evidence type="ECO:0000313" key="12">
    <source>
        <dbReference type="Proteomes" id="UP000062833"/>
    </source>
</evidence>
<feature type="binding site" evidence="9">
    <location>
        <position position="74"/>
    </location>
    <ligand>
        <name>substrate</name>
    </ligand>
</feature>
<dbReference type="InterPro" id="IPR004821">
    <property type="entry name" value="Cyt_trans-like"/>
</dbReference>
<dbReference type="GO" id="GO:0015937">
    <property type="term" value="P:coenzyme A biosynthetic process"/>
    <property type="evidence" value="ECO:0007669"/>
    <property type="project" value="UniProtKB-UniRule"/>
</dbReference>
<comment type="subunit">
    <text evidence="9">Homohexamer.</text>
</comment>
<proteinExistence type="inferred from homology"/>
<accession>A0A0M4RBR5</accession>
<evidence type="ECO:0000256" key="9">
    <source>
        <dbReference type="HAMAP-Rule" id="MF_00151"/>
    </source>
</evidence>
<keyword evidence="2 9" id="KW-0808">Transferase</keyword>
<feature type="binding site" evidence="9">
    <location>
        <begin position="123"/>
        <end position="129"/>
    </location>
    <ligand>
        <name>ATP</name>
        <dbReference type="ChEBI" id="CHEBI:30616"/>
    </ligand>
</feature>
<keyword evidence="4 9" id="KW-0547">Nucleotide-binding</keyword>
<evidence type="ECO:0000256" key="4">
    <source>
        <dbReference type="ARBA" id="ARBA00022741"/>
    </source>
</evidence>
<dbReference type="KEGG" id="aaq:AOC05_09415"/>
<evidence type="ECO:0000256" key="8">
    <source>
        <dbReference type="ARBA" id="ARBA00029346"/>
    </source>
</evidence>
<dbReference type="EMBL" id="CP012677">
    <property type="protein sequence ID" value="ALE92481.1"/>
    <property type="molecule type" value="Genomic_DNA"/>
</dbReference>
<gene>
    <name evidence="9" type="primary">coaD</name>
    <name evidence="11" type="ORF">AOC05_09415</name>
</gene>
<dbReference type="GO" id="GO:0005524">
    <property type="term" value="F:ATP binding"/>
    <property type="evidence" value="ECO:0007669"/>
    <property type="project" value="UniProtKB-KW"/>
</dbReference>
<dbReference type="InterPro" id="IPR001980">
    <property type="entry name" value="PPAT"/>
</dbReference>
<reference evidence="12" key="1">
    <citation type="submission" date="2015-09" db="EMBL/GenBank/DDBJ databases">
        <title>Complete genome of Arthrobacter alpinus strain R3.8.</title>
        <authorList>
            <person name="See-Too W.S."/>
            <person name="Chan K.G."/>
        </authorList>
    </citation>
    <scope>NUCLEOTIDE SEQUENCE [LARGE SCALE GENOMIC DNA]</scope>
    <source>
        <strain evidence="12">R3.8</strain>
    </source>
</reference>
<dbReference type="SUPFAM" id="SSF52374">
    <property type="entry name" value="Nucleotidylyl transferase"/>
    <property type="match status" value="1"/>
</dbReference>
<feature type="binding site" evidence="9">
    <location>
        <position position="17"/>
    </location>
    <ligand>
        <name>ATP</name>
        <dbReference type="ChEBI" id="CHEBI:30616"/>
    </ligand>
</feature>
<evidence type="ECO:0000256" key="5">
    <source>
        <dbReference type="ARBA" id="ARBA00022840"/>
    </source>
</evidence>
<dbReference type="NCBIfam" id="TIGR01510">
    <property type="entry name" value="coaD_prev_kdtB"/>
    <property type="match status" value="1"/>
</dbReference>
<dbReference type="GO" id="GO:0004595">
    <property type="term" value="F:pantetheine-phosphate adenylyltransferase activity"/>
    <property type="evidence" value="ECO:0007669"/>
    <property type="project" value="UniProtKB-UniRule"/>
</dbReference>
<dbReference type="HAMAP" id="MF_00151">
    <property type="entry name" value="PPAT_bact"/>
    <property type="match status" value="1"/>
</dbReference>
<dbReference type="PATRIC" id="fig|656366.3.peg.2040"/>
<keyword evidence="12" id="KW-1185">Reference proteome</keyword>
<evidence type="ECO:0000259" key="10">
    <source>
        <dbReference type="Pfam" id="PF01467"/>
    </source>
</evidence>
<evidence type="ECO:0000256" key="2">
    <source>
        <dbReference type="ARBA" id="ARBA00022679"/>
    </source>
</evidence>
<feature type="binding site" evidence="9">
    <location>
        <begin position="9"/>
        <end position="10"/>
    </location>
    <ligand>
        <name>ATP</name>
        <dbReference type="ChEBI" id="CHEBI:30616"/>
    </ligand>
</feature>
<dbReference type="EC" id="2.7.7.3" evidence="9"/>
<keyword evidence="5 9" id="KW-0067">ATP-binding</keyword>
<dbReference type="UniPathway" id="UPA00241">
    <property type="reaction ID" value="UER00355"/>
</dbReference>
<feature type="site" description="Transition state stabilizer" evidence="9">
    <location>
        <position position="17"/>
    </location>
</feature>
<feature type="binding site" evidence="9">
    <location>
        <position position="9"/>
    </location>
    <ligand>
        <name>substrate</name>
    </ligand>
</feature>
<dbReference type="NCBIfam" id="TIGR00125">
    <property type="entry name" value="cyt_tran_rel"/>
    <property type="match status" value="1"/>
</dbReference>
<feature type="binding site" evidence="9">
    <location>
        <position position="88"/>
    </location>
    <ligand>
        <name>substrate</name>
    </ligand>
</feature>
<keyword evidence="3 9" id="KW-0548">Nucleotidyltransferase</keyword>
<dbReference type="InterPro" id="IPR014729">
    <property type="entry name" value="Rossmann-like_a/b/a_fold"/>
</dbReference>
<organism evidence="11 12">
    <name type="scientific">Arthrobacter alpinus</name>
    <dbReference type="NCBI Taxonomy" id="656366"/>
    <lineage>
        <taxon>Bacteria</taxon>
        <taxon>Bacillati</taxon>
        <taxon>Actinomycetota</taxon>
        <taxon>Actinomycetes</taxon>
        <taxon>Micrococcales</taxon>
        <taxon>Micrococcaceae</taxon>
        <taxon>Arthrobacter</taxon>
    </lineage>
</organism>
<evidence type="ECO:0000256" key="3">
    <source>
        <dbReference type="ARBA" id="ARBA00022695"/>
    </source>
</evidence>
<comment type="similarity">
    <text evidence="9">Belongs to the bacterial CoaD family.</text>
</comment>
<feature type="domain" description="Cytidyltransferase-like" evidence="10">
    <location>
        <begin position="5"/>
        <end position="133"/>
    </location>
</feature>
<evidence type="ECO:0000256" key="7">
    <source>
        <dbReference type="ARBA" id="ARBA00022993"/>
    </source>
</evidence>
<feature type="binding site" evidence="9">
    <location>
        <begin position="89"/>
        <end position="91"/>
    </location>
    <ligand>
        <name>ATP</name>
        <dbReference type="ChEBI" id="CHEBI:30616"/>
    </ligand>
</feature>
<dbReference type="RefSeq" id="WP_062007006.1">
    <property type="nucleotide sequence ID" value="NZ_CP012677.1"/>
</dbReference>
<comment type="subcellular location">
    <subcellularLocation>
        <location evidence="9">Cytoplasm</location>
    </subcellularLocation>
</comment>
<comment type="cofactor">
    <cofactor evidence="9">
        <name>Mg(2+)</name>
        <dbReference type="ChEBI" id="CHEBI:18420"/>
    </cofactor>
</comment>
<dbReference type="PANTHER" id="PTHR21342:SF1">
    <property type="entry name" value="PHOSPHOPANTETHEINE ADENYLYLTRANSFERASE"/>
    <property type="match status" value="1"/>
</dbReference>
<keyword evidence="7 9" id="KW-0173">Coenzyme A biosynthesis</keyword>
<feature type="binding site" evidence="9">
    <location>
        <position position="41"/>
    </location>
    <ligand>
        <name>substrate</name>
    </ligand>
</feature>
<comment type="catalytic activity">
    <reaction evidence="8 9">
        <text>(R)-4'-phosphopantetheine + ATP + H(+) = 3'-dephospho-CoA + diphosphate</text>
        <dbReference type="Rhea" id="RHEA:19801"/>
        <dbReference type="ChEBI" id="CHEBI:15378"/>
        <dbReference type="ChEBI" id="CHEBI:30616"/>
        <dbReference type="ChEBI" id="CHEBI:33019"/>
        <dbReference type="ChEBI" id="CHEBI:57328"/>
        <dbReference type="ChEBI" id="CHEBI:61723"/>
        <dbReference type="EC" id="2.7.7.3"/>
    </reaction>
</comment>
<dbReference type="OrthoDB" id="9806661at2"/>
<protein>
    <recommendedName>
        <fullName evidence="9">Phosphopantetheine adenylyltransferase</fullName>
        <ecNumber evidence="9">2.7.7.3</ecNumber>
    </recommendedName>
    <alternativeName>
        <fullName evidence="9">Dephospho-CoA pyrophosphorylase</fullName>
    </alternativeName>
    <alternativeName>
        <fullName evidence="9">Pantetheine-phosphate adenylyltransferase</fullName>
        <shortName evidence="9">PPAT</shortName>
    </alternativeName>
</protein>
<comment type="pathway">
    <text evidence="9">Cofactor biosynthesis; coenzyme A biosynthesis; CoA from (R)-pantothenate: step 4/5.</text>
</comment>
<dbReference type="PANTHER" id="PTHR21342">
    <property type="entry name" value="PHOSPHOPANTETHEINE ADENYLYLTRANSFERASE"/>
    <property type="match status" value="1"/>
</dbReference>
<evidence type="ECO:0000256" key="6">
    <source>
        <dbReference type="ARBA" id="ARBA00022842"/>
    </source>
</evidence>
<comment type="function">
    <text evidence="9">Reversibly transfers an adenylyl group from ATP to 4'-phosphopantetheine, yielding dephospho-CoA (dPCoA) and pyrophosphate.</text>
</comment>
<feature type="binding site" evidence="9">
    <location>
        <position position="99"/>
    </location>
    <ligand>
        <name>ATP</name>
        <dbReference type="ChEBI" id="CHEBI:30616"/>
    </ligand>
</feature>
<name>A0A0M4RBR5_9MICC</name>
<dbReference type="CDD" id="cd02163">
    <property type="entry name" value="PPAT"/>
    <property type="match status" value="1"/>
</dbReference>
<evidence type="ECO:0000256" key="1">
    <source>
        <dbReference type="ARBA" id="ARBA00022490"/>
    </source>
</evidence>
<evidence type="ECO:0000313" key="11">
    <source>
        <dbReference type="EMBL" id="ALE92481.1"/>
    </source>
</evidence>
<dbReference type="Proteomes" id="UP000062833">
    <property type="component" value="Chromosome"/>
</dbReference>
<dbReference type="Pfam" id="PF01467">
    <property type="entry name" value="CTP_transf_like"/>
    <property type="match status" value="1"/>
</dbReference>
<keyword evidence="1 9" id="KW-0963">Cytoplasm</keyword>
<dbReference type="Gene3D" id="3.40.50.620">
    <property type="entry name" value="HUPs"/>
    <property type="match status" value="1"/>
</dbReference>
<dbReference type="PRINTS" id="PR01020">
    <property type="entry name" value="LPSBIOSNTHSS"/>
</dbReference>
<sequence>MRRAVCPGSFDPIHKGHIEVITRASGLFDEVIVAISTNYTKKYRFTLSERLEMARTTFSALSGITVEAMGEGLLTEYCHARGVCAIVKGLRSSSDFDYELPMATMNRQLSGVETVFLPGDSRYLHLSSTLIKEVHALGGDVSDFVPRAALRRLQGDVGPDTRPVTVVPPRL</sequence>
<keyword evidence="6 9" id="KW-0460">Magnesium</keyword>
<dbReference type="GO" id="GO:0005737">
    <property type="term" value="C:cytoplasm"/>
    <property type="evidence" value="ECO:0007669"/>
    <property type="project" value="UniProtKB-SubCell"/>
</dbReference>